<proteinExistence type="predicted"/>
<feature type="signal peptide" evidence="1">
    <location>
        <begin position="1"/>
        <end position="25"/>
    </location>
</feature>
<dbReference type="STRING" id="1470563.SAMN05444000_11673"/>
<keyword evidence="3" id="KW-1185">Reference proteome</keyword>
<evidence type="ECO:0000313" key="3">
    <source>
        <dbReference type="Proteomes" id="UP000183982"/>
    </source>
</evidence>
<keyword evidence="1" id="KW-0732">Signal</keyword>
<feature type="chain" id="PRO_5012929194" evidence="1">
    <location>
        <begin position="26"/>
        <end position="165"/>
    </location>
</feature>
<reference evidence="3" key="1">
    <citation type="submission" date="2016-11" db="EMBL/GenBank/DDBJ databases">
        <authorList>
            <person name="Varghese N."/>
            <person name="Submissions S."/>
        </authorList>
    </citation>
    <scope>NUCLEOTIDE SEQUENCE [LARGE SCALE GENOMIC DNA]</scope>
    <source>
        <strain evidence="3">DSM 100564</strain>
    </source>
</reference>
<protein>
    <submittedName>
        <fullName evidence="2">Uncharacterized protein</fullName>
    </submittedName>
</protein>
<organism evidence="2 3">
    <name type="scientific">Shimia gijangensis</name>
    <dbReference type="NCBI Taxonomy" id="1470563"/>
    <lineage>
        <taxon>Bacteria</taxon>
        <taxon>Pseudomonadati</taxon>
        <taxon>Pseudomonadota</taxon>
        <taxon>Alphaproteobacteria</taxon>
        <taxon>Rhodobacterales</taxon>
        <taxon>Roseobacteraceae</taxon>
    </lineage>
</organism>
<dbReference type="RefSeq" id="WP_073254095.1">
    <property type="nucleotide sequence ID" value="NZ_FQZQ01000016.1"/>
</dbReference>
<evidence type="ECO:0000256" key="1">
    <source>
        <dbReference type="SAM" id="SignalP"/>
    </source>
</evidence>
<dbReference type="EMBL" id="FQZQ01000016">
    <property type="protein sequence ID" value="SHJ97978.1"/>
    <property type="molecule type" value="Genomic_DNA"/>
</dbReference>
<dbReference type="OrthoDB" id="7862640at2"/>
<sequence>MRQLFHFSALTLGAFLVAGMGSTPAPEPMPLACDVLTSLPADKLVAQDLTYQTVQDHETNGIQMSMCSALGADDLPVVTMLLRHDGSDAEPQPVDAQREAMIKSLAETFGQDPTASFPNVGEAALWIAEIKQLTVWDQSGHVMFTLTAPEDLALRIANEIVANLP</sequence>
<evidence type="ECO:0000313" key="2">
    <source>
        <dbReference type="EMBL" id="SHJ97978.1"/>
    </source>
</evidence>
<gene>
    <name evidence="2" type="ORF">SAMN05444000_11673</name>
</gene>
<name>A0A1M6NQP1_9RHOB</name>
<dbReference type="Proteomes" id="UP000183982">
    <property type="component" value="Unassembled WGS sequence"/>
</dbReference>
<dbReference type="AlphaFoldDB" id="A0A1M6NQP1"/>
<accession>A0A1M6NQP1</accession>